<evidence type="ECO:0000313" key="12">
    <source>
        <dbReference type="EMBL" id="KAA8499650.1"/>
    </source>
</evidence>
<dbReference type="CDD" id="cd06257">
    <property type="entry name" value="DnaJ"/>
    <property type="match status" value="1"/>
</dbReference>
<evidence type="ECO:0000256" key="8">
    <source>
        <dbReference type="ARBA" id="ARBA00023186"/>
    </source>
</evidence>
<evidence type="ECO:0000313" key="13">
    <source>
        <dbReference type="Proteomes" id="UP000324585"/>
    </source>
</evidence>
<organism evidence="12 13">
    <name type="scientific">Porphyridium purpureum</name>
    <name type="common">Red alga</name>
    <name type="synonym">Porphyridium cruentum</name>
    <dbReference type="NCBI Taxonomy" id="35688"/>
    <lineage>
        <taxon>Eukaryota</taxon>
        <taxon>Rhodophyta</taxon>
        <taxon>Bangiophyceae</taxon>
        <taxon>Porphyridiales</taxon>
        <taxon>Porphyridiaceae</taxon>
        <taxon>Porphyridium</taxon>
    </lineage>
</organism>
<dbReference type="PROSITE" id="PS50076">
    <property type="entry name" value="DNAJ_2"/>
    <property type="match status" value="1"/>
</dbReference>
<dbReference type="GO" id="GO:0003723">
    <property type="term" value="F:RNA binding"/>
    <property type="evidence" value="ECO:0007669"/>
    <property type="project" value="TreeGrafter"/>
</dbReference>
<feature type="region of interest" description="Disordered" evidence="9">
    <location>
        <begin position="597"/>
        <end position="648"/>
    </location>
</feature>
<feature type="transmembrane region" description="Helical" evidence="10">
    <location>
        <begin position="18"/>
        <end position="38"/>
    </location>
</feature>
<gene>
    <name evidence="12" type="ORF">FVE85_7235</name>
</gene>
<dbReference type="Proteomes" id="UP000324585">
    <property type="component" value="Unassembled WGS sequence"/>
</dbReference>
<dbReference type="GO" id="GO:0006614">
    <property type="term" value="P:SRP-dependent cotranslational protein targeting to membrane"/>
    <property type="evidence" value="ECO:0007669"/>
    <property type="project" value="TreeGrafter"/>
</dbReference>
<dbReference type="InterPro" id="IPR018253">
    <property type="entry name" value="DnaJ_domain_CS"/>
</dbReference>
<dbReference type="GO" id="GO:0031207">
    <property type="term" value="C:Sec62/Sec63 complex"/>
    <property type="evidence" value="ECO:0007669"/>
    <property type="project" value="TreeGrafter"/>
</dbReference>
<feature type="transmembrane region" description="Helical" evidence="10">
    <location>
        <begin position="251"/>
        <end position="269"/>
    </location>
</feature>
<evidence type="ECO:0000256" key="6">
    <source>
        <dbReference type="ARBA" id="ARBA00022989"/>
    </source>
</evidence>
<keyword evidence="2" id="KW-0813">Transport</keyword>
<dbReference type="Gene3D" id="2.60.40.150">
    <property type="entry name" value="C2 domain"/>
    <property type="match status" value="1"/>
</dbReference>
<protein>
    <submittedName>
        <fullName evidence="12">DnaJ protein ERDJ2A</fullName>
    </submittedName>
</protein>
<evidence type="ECO:0000256" key="2">
    <source>
        <dbReference type="ARBA" id="ARBA00022448"/>
    </source>
</evidence>
<evidence type="ECO:0000256" key="4">
    <source>
        <dbReference type="ARBA" id="ARBA00022824"/>
    </source>
</evidence>
<evidence type="ECO:0000256" key="1">
    <source>
        <dbReference type="ARBA" id="ARBA00004477"/>
    </source>
</evidence>
<reference evidence="13" key="1">
    <citation type="journal article" date="2019" name="Nat. Commun.">
        <title>Expansion of phycobilisome linker gene families in mesophilic red algae.</title>
        <authorList>
            <person name="Lee J."/>
            <person name="Kim D."/>
            <person name="Bhattacharya D."/>
            <person name="Yoon H.S."/>
        </authorList>
    </citation>
    <scope>NUCLEOTIDE SEQUENCE [LARGE SCALE GENOMIC DNA]</scope>
    <source>
        <strain evidence="13">CCMP 1328</strain>
    </source>
</reference>
<dbReference type="OrthoDB" id="3131at2759"/>
<evidence type="ECO:0000256" key="9">
    <source>
        <dbReference type="SAM" id="MobiDB-lite"/>
    </source>
</evidence>
<dbReference type="PANTHER" id="PTHR24075:SF0">
    <property type="entry name" value="TRANSLOCATION PROTEIN SEC63 HOMOLOG"/>
    <property type="match status" value="1"/>
</dbReference>
<keyword evidence="5" id="KW-0653">Protein transport</keyword>
<dbReference type="PRINTS" id="PR00625">
    <property type="entry name" value="JDOMAIN"/>
</dbReference>
<keyword evidence="7 10" id="KW-0472">Membrane</keyword>
<dbReference type="GO" id="GO:0008320">
    <property type="term" value="F:protein transmembrane transporter activity"/>
    <property type="evidence" value="ECO:0007669"/>
    <property type="project" value="TreeGrafter"/>
</dbReference>
<dbReference type="PANTHER" id="PTHR24075">
    <property type="entry name" value="SEC63 DOMAIN-CONTAINING"/>
    <property type="match status" value="1"/>
</dbReference>
<evidence type="ECO:0000256" key="3">
    <source>
        <dbReference type="ARBA" id="ARBA00022692"/>
    </source>
</evidence>
<dbReference type="InterPro" id="IPR035892">
    <property type="entry name" value="C2_domain_sf"/>
</dbReference>
<accession>A0A5J4Z955</accession>
<dbReference type="Pfam" id="PF02889">
    <property type="entry name" value="Sec63"/>
    <property type="match status" value="1"/>
</dbReference>
<comment type="caution">
    <text evidence="12">The sequence shown here is derived from an EMBL/GenBank/DDBJ whole genome shotgun (WGS) entry which is preliminary data.</text>
</comment>
<dbReference type="GO" id="GO:0006620">
    <property type="term" value="P:post-translational protein targeting to endoplasmic reticulum membrane"/>
    <property type="evidence" value="ECO:0007669"/>
    <property type="project" value="TreeGrafter"/>
</dbReference>
<feature type="transmembrane region" description="Helical" evidence="10">
    <location>
        <begin position="212"/>
        <end position="231"/>
    </location>
</feature>
<dbReference type="Pfam" id="PF00226">
    <property type="entry name" value="DnaJ"/>
    <property type="match status" value="1"/>
</dbReference>
<feature type="domain" description="J" evidence="11">
    <location>
        <begin position="121"/>
        <end position="186"/>
    </location>
</feature>
<dbReference type="Gene3D" id="1.10.287.110">
    <property type="entry name" value="DnaJ domain"/>
    <property type="match status" value="1"/>
</dbReference>
<feature type="transmembrane region" description="Helical" evidence="10">
    <location>
        <begin position="89"/>
        <end position="110"/>
    </location>
</feature>
<dbReference type="Gene3D" id="1.10.3380.10">
    <property type="entry name" value="Sec63 N-terminal domain-like domain"/>
    <property type="match status" value="1"/>
</dbReference>
<dbReference type="SUPFAM" id="SSF81296">
    <property type="entry name" value="E set domains"/>
    <property type="match status" value="1"/>
</dbReference>
<dbReference type="InterPro" id="IPR001623">
    <property type="entry name" value="DnaJ_domain"/>
</dbReference>
<dbReference type="SMART" id="SM00973">
    <property type="entry name" value="Sec63"/>
    <property type="match status" value="1"/>
</dbReference>
<keyword evidence="3 10" id="KW-0812">Transmembrane</keyword>
<feature type="compositionally biased region" description="Acidic residues" evidence="9">
    <location>
        <begin position="602"/>
        <end position="648"/>
    </location>
</feature>
<dbReference type="InterPro" id="IPR014756">
    <property type="entry name" value="Ig_E-set"/>
</dbReference>
<proteinExistence type="predicted"/>
<sequence>MGREEGAQSAGSMLYDDIAFELFVMALLAMIVVPSLLYKLYRHVRGDSAATKIEKRRMSEFCGCERCQVKRQALLKAGKGANGSGSSAVLWNVVLLVLCGALLVLGMRVYSQRHVMEAPFDPFETLGVGSYASEQEIKAAYRKLSRIYHPDKTQGDPQMSEKFVRIAKAYQALTDEVAKENYRKYGNPDGYRGTSYGIALPHFMVENESSLLVAYFVVIVVAFPAIVGLWWRRQSKKMPNSVLMTTFRMYVFFLGNSNLVRTVMLIYALSFEFEGTFRKELRPYLAELAQKLQKRNLFDLKKVKLPFPAEDWMQQSLLVLNAHVHRVEIPSELEPVLNMLLERVPVLTQALMEAAFVPRRDSSYMLYQNTAKGMLSSYLNCLKVTQMLCQGLSDKDSPLLQIPLFTEEEVRHCGTRKKNIAQVAEFARLDADARKSILRKFSAAELAEVDEFVGRFPLISLDVSDALVDVEGDQRIHEGDTVTVKGTLSLGRSKGSVLSPCVNRIPVLKNEVWWLLLADQQRDVVVAFKKLTHADLDNENDASLTEERFSFKLQFVAPVQGKYDLTCFAVCDVYLGCMEQKLLQVQVLPQVQIDDSTKYFDTDDEDSADEAAHDDDEDDEEDEDAEGSGDENDSAVETEEDDEPSDYD</sequence>
<keyword evidence="8" id="KW-0143">Chaperone</keyword>
<dbReference type="AlphaFoldDB" id="A0A5J4Z955"/>
<dbReference type="Gene3D" id="1.10.150.20">
    <property type="entry name" value="5' to 3' exonuclease, C-terminal subdomain"/>
    <property type="match status" value="1"/>
</dbReference>
<dbReference type="SUPFAM" id="SSF158702">
    <property type="entry name" value="Sec63 N-terminal domain-like"/>
    <property type="match status" value="1"/>
</dbReference>
<evidence type="ECO:0000256" key="7">
    <source>
        <dbReference type="ARBA" id="ARBA00023136"/>
    </source>
</evidence>
<dbReference type="OMA" id="LIPCTYI"/>
<evidence type="ECO:0000256" key="10">
    <source>
        <dbReference type="SAM" id="Phobius"/>
    </source>
</evidence>
<keyword evidence="4" id="KW-0256">Endoplasmic reticulum</keyword>
<dbReference type="SUPFAM" id="SSF46565">
    <property type="entry name" value="Chaperone J-domain"/>
    <property type="match status" value="1"/>
</dbReference>
<comment type="subcellular location">
    <subcellularLocation>
        <location evidence="1">Endoplasmic reticulum membrane</location>
        <topology evidence="1">Multi-pass membrane protein</topology>
    </subcellularLocation>
</comment>
<keyword evidence="13" id="KW-1185">Reference proteome</keyword>
<dbReference type="InterPro" id="IPR036869">
    <property type="entry name" value="J_dom_sf"/>
</dbReference>
<keyword evidence="6 10" id="KW-1133">Transmembrane helix</keyword>
<dbReference type="PROSITE" id="PS00636">
    <property type="entry name" value="DNAJ_1"/>
    <property type="match status" value="1"/>
</dbReference>
<dbReference type="EMBL" id="VRMN01000001">
    <property type="protein sequence ID" value="KAA8499650.1"/>
    <property type="molecule type" value="Genomic_DNA"/>
</dbReference>
<evidence type="ECO:0000256" key="5">
    <source>
        <dbReference type="ARBA" id="ARBA00022927"/>
    </source>
</evidence>
<name>A0A5J4Z955_PORPP</name>
<evidence type="ECO:0000259" key="11">
    <source>
        <dbReference type="PROSITE" id="PS50076"/>
    </source>
</evidence>
<dbReference type="SMART" id="SM00271">
    <property type="entry name" value="DnaJ"/>
    <property type="match status" value="1"/>
</dbReference>
<dbReference type="InterPro" id="IPR004179">
    <property type="entry name" value="Sec63-dom"/>
</dbReference>